<dbReference type="Pfam" id="PF00201">
    <property type="entry name" value="UDPGT"/>
    <property type="match status" value="1"/>
</dbReference>
<dbReference type="PROSITE" id="PS00375">
    <property type="entry name" value="UDPGT"/>
    <property type="match status" value="1"/>
</dbReference>
<dbReference type="CDD" id="cd03784">
    <property type="entry name" value="GT1_Gtf-like"/>
    <property type="match status" value="1"/>
</dbReference>
<dbReference type="EC" id="2.4.1.-" evidence="5"/>
<dbReference type="AlphaFoldDB" id="A0AA35V7F2"/>
<evidence type="ECO:0000313" key="7">
    <source>
        <dbReference type="EMBL" id="CAI9260710.1"/>
    </source>
</evidence>
<dbReference type="InterPro" id="IPR035595">
    <property type="entry name" value="UDP_glycos_trans_CS"/>
</dbReference>
<evidence type="ECO:0000313" key="8">
    <source>
        <dbReference type="Proteomes" id="UP001177003"/>
    </source>
</evidence>
<protein>
    <recommendedName>
        <fullName evidence="5">Glycosyltransferase</fullName>
        <ecNumber evidence="5">2.4.1.-</ecNumber>
    </recommendedName>
</protein>
<keyword evidence="3 4" id="KW-0808">Transferase</keyword>
<dbReference type="EMBL" id="OX465086">
    <property type="protein sequence ID" value="CAI9260710.1"/>
    <property type="molecule type" value="Genomic_DNA"/>
</dbReference>
<keyword evidence="8" id="KW-1185">Reference proteome</keyword>
<evidence type="ECO:0000256" key="1">
    <source>
        <dbReference type="ARBA" id="ARBA00009995"/>
    </source>
</evidence>
<dbReference type="GO" id="GO:0016138">
    <property type="term" value="P:glycoside biosynthetic process"/>
    <property type="evidence" value="ECO:0007669"/>
    <property type="project" value="UniProtKB-ARBA"/>
</dbReference>
<keyword evidence="2 4" id="KW-0328">Glycosyltransferase</keyword>
<reference evidence="7" key="1">
    <citation type="submission" date="2023-04" db="EMBL/GenBank/DDBJ databases">
        <authorList>
            <person name="Vijverberg K."/>
            <person name="Xiong W."/>
            <person name="Schranz E."/>
        </authorList>
    </citation>
    <scope>NUCLEOTIDE SEQUENCE</scope>
</reference>
<feature type="domain" description="Glycosyltransferase N-terminal" evidence="6">
    <location>
        <begin position="16"/>
        <end position="249"/>
    </location>
</feature>
<dbReference type="Pfam" id="PF26168">
    <property type="entry name" value="Glyco_transf_N"/>
    <property type="match status" value="1"/>
</dbReference>
<evidence type="ECO:0000256" key="5">
    <source>
        <dbReference type="RuleBase" id="RU362057"/>
    </source>
</evidence>
<dbReference type="Proteomes" id="UP001177003">
    <property type="component" value="Chromosome 0"/>
</dbReference>
<dbReference type="InterPro" id="IPR058980">
    <property type="entry name" value="Glyco_transf_N"/>
</dbReference>
<evidence type="ECO:0000256" key="4">
    <source>
        <dbReference type="RuleBase" id="RU003718"/>
    </source>
</evidence>
<dbReference type="FunFam" id="3.40.50.2000:FF:000060">
    <property type="entry name" value="Glycosyltransferase"/>
    <property type="match status" value="1"/>
</dbReference>
<dbReference type="FunFam" id="3.40.50.2000:FF:000238">
    <property type="entry name" value="Glycosyltransferase"/>
    <property type="match status" value="1"/>
</dbReference>
<dbReference type="Gene3D" id="3.40.50.2000">
    <property type="entry name" value="Glycogen Phosphorylase B"/>
    <property type="match status" value="2"/>
</dbReference>
<dbReference type="GO" id="GO:0050404">
    <property type="term" value="F:zeatin O-beta-D-xylosyltransferase activity"/>
    <property type="evidence" value="ECO:0007669"/>
    <property type="project" value="UniProtKB-ARBA"/>
</dbReference>
<dbReference type="GO" id="GO:0009690">
    <property type="term" value="P:cytokinin metabolic process"/>
    <property type="evidence" value="ECO:0007669"/>
    <property type="project" value="UniProtKB-ARBA"/>
</dbReference>
<dbReference type="SUPFAM" id="SSF53756">
    <property type="entry name" value="UDP-Glycosyltransferase/glycogen phosphorylase"/>
    <property type="match status" value="1"/>
</dbReference>
<evidence type="ECO:0000256" key="2">
    <source>
        <dbReference type="ARBA" id="ARBA00022676"/>
    </source>
</evidence>
<comment type="similarity">
    <text evidence="1 4">Belongs to the UDP-glycosyltransferase family.</text>
</comment>
<name>A0AA35V7F2_LACSI</name>
<dbReference type="PANTHER" id="PTHR48044">
    <property type="entry name" value="GLYCOSYLTRANSFERASE"/>
    <property type="match status" value="1"/>
</dbReference>
<dbReference type="PANTHER" id="PTHR48044:SF23">
    <property type="entry name" value="ANTHOCYANIDIN 3-O-GLUCOSYLTRANSFERASE-LIKE"/>
    <property type="match status" value="1"/>
</dbReference>
<accession>A0AA35V7F2</accession>
<evidence type="ECO:0000259" key="6">
    <source>
        <dbReference type="Pfam" id="PF26168"/>
    </source>
</evidence>
<sequence length="469" mass="52754">MSGDNHIQVAAFPAAEVVVVMVPFVAQGHLNQLLHLSRLISAYNIPVHVVSTTHHIGQVRSRHHSFDQLSDDVSTDIHFHAFPTPPFTTPPPHTSIPFPTHLQPSFDSTLHLRHPVADLIRSLSQIVKRVAVIHDVLMSYVVQDVKSIPNAETYVFQPPPAFYRASTHWEKTGGPFPVDLDLMNRLPSRDGISSPEFLNFVMLQQPHLNFHVGELYDSSRVIEGKFIEYLEREEISGKTKIWAVGPFNPVLDMVNVKASKNRHECLQWLDKQPANSVIYVSFGTTTTFTADQIRELAVGLERSGERFIWVVRPVDMGVEEHGLVELPEGFEERVKGRGVVERRWAPQLEILGHVATGGFMTHCGWNSSIESISMGVPMATWPMHSDQPRNGFLMTEVLGIGVAMKDWERRKELVTADVVEDAVKTLLVSKEGEEMRRRVEKLAGEVSKSVEKGGASRKEMDSFISYILR</sequence>
<gene>
    <name evidence="7" type="ORF">LSALG_LOCUS1535</name>
</gene>
<evidence type="ECO:0000256" key="3">
    <source>
        <dbReference type="ARBA" id="ARBA00022679"/>
    </source>
</evidence>
<dbReference type="InterPro" id="IPR002213">
    <property type="entry name" value="UDP_glucos_trans"/>
</dbReference>
<proteinExistence type="inferred from homology"/>
<organism evidence="7 8">
    <name type="scientific">Lactuca saligna</name>
    <name type="common">Willowleaf lettuce</name>
    <dbReference type="NCBI Taxonomy" id="75948"/>
    <lineage>
        <taxon>Eukaryota</taxon>
        <taxon>Viridiplantae</taxon>
        <taxon>Streptophyta</taxon>
        <taxon>Embryophyta</taxon>
        <taxon>Tracheophyta</taxon>
        <taxon>Spermatophyta</taxon>
        <taxon>Magnoliopsida</taxon>
        <taxon>eudicotyledons</taxon>
        <taxon>Gunneridae</taxon>
        <taxon>Pentapetalae</taxon>
        <taxon>asterids</taxon>
        <taxon>campanulids</taxon>
        <taxon>Asterales</taxon>
        <taxon>Asteraceae</taxon>
        <taxon>Cichorioideae</taxon>
        <taxon>Cichorieae</taxon>
        <taxon>Lactucinae</taxon>
        <taxon>Lactuca</taxon>
    </lineage>
</organism>